<keyword evidence="1" id="KW-0812">Transmembrane</keyword>
<evidence type="ECO:0000313" key="3">
    <source>
        <dbReference type="EMBL" id="GAA0605619.1"/>
    </source>
</evidence>
<keyword evidence="1" id="KW-0472">Membrane</keyword>
<comment type="caution">
    <text evidence="3">The sequence shown here is derived from an EMBL/GenBank/DDBJ whole genome shotgun (WGS) entry which is preliminary data.</text>
</comment>
<dbReference type="InterPro" id="IPR036691">
    <property type="entry name" value="Endo/exonu/phosph_ase_sf"/>
</dbReference>
<keyword evidence="4" id="KW-1185">Reference proteome</keyword>
<feature type="transmembrane region" description="Helical" evidence="1">
    <location>
        <begin position="84"/>
        <end position="102"/>
    </location>
</feature>
<evidence type="ECO:0000256" key="1">
    <source>
        <dbReference type="SAM" id="Phobius"/>
    </source>
</evidence>
<keyword evidence="1" id="KW-1133">Transmembrane helix</keyword>
<dbReference type="SUPFAM" id="SSF56219">
    <property type="entry name" value="DNase I-like"/>
    <property type="match status" value="1"/>
</dbReference>
<keyword evidence="3" id="KW-0378">Hydrolase</keyword>
<feature type="domain" description="Endonuclease/exonuclease/phosphatase" evidence="2">
    <location>
        <begin position="115"/>
        <end position="325"/>
    </location>
</feature>
<dbReference type="GO" id="GO:0004519">
    <property type="term" value="F:endonuclease activity"/>
    <property type="evidence" value="ECO:0007669"/>
    <property type="project" value="UniProtKB-KW"/>
</dbReference>
<dbReference type="Proteomes" id="UP001500957">
    <property type="component" value="Unassembled WGS sequence"/>
</dbReference>
<dbReference type="Pfam" id="PF03372">
    <property type="entry name" value="Exo_endo_phos"/>
    <property type="match status" value="1"/>
</dbReference>
<dbReference type="RefSeq" id="WP_344601101.1">
    <property type="nucleotide sequence ID" value="NZ_BAAAHE010000004.1"/>
</dbReference>
<proteinExistence type="predicted"/>
<name>A0ABN1G7J4_9ACTN</name>
<feature type="transmembrane region" description="Helical" evidence="1">
    <location>
        <begin position="53"/>
        <end position="77"/>
    </location>
</feature>
<sequence length="338" mass="36666">MPPRPDGAGATRDRLRRLSRRVLRRRSILPALLAVAAAPSAVRITGDGDHAWPIMIVTFVPVAALALVPLTALAFGLRRWRTGAIGAALVALNALWLAPLYVADDPPPGTDLVAMTINLQYGLADAGEVVTAVRTRHVDVLGVTELTPEAVAALGAAGLDDLLPHRVLSPDVLAHGSGLWSRWPVTPAEEWRGVHRMPGGTVAVPTVAGPRDVAVRVAHPFRTSRFHARSYERDHRLLRERLAAQPADVPAIVLGDFNASRDHTAFRRLLSDGWRDAPEYAGSGFVGTWSPRYRIPHFVQLDHILFNSRLGARSTANFEVRGTDHGALVARLVLAEDR</sequence>
<gene>
    <name evidence="3" type="ORF">GCM10009547_04420</name>
</gene>
<dbReference type="EMBL" id="BAAAHE010000004">
    <property type="protein sequence ID" value="GAA0605619.1"/>
    <property type="molecule type" value="Genomic_DNA"/>
</dbReference>
<dbReference type="Gene3D" id="3.60.10.10">
    <property type="entry name" value="Endonuclease/exonuclease/phosphatase"/>
    <property type="match status" value="1"/>
</dbReference>
<evidence type="ECO:0000259" key="2">
    <source>
        <dbReference type="Pfam" id="PF03372"/>
    </source>
</evidence>
<evidence type="ECO:0000313" key="4">
    <source>
        <dbReference type="Proteomes" id="UP001500957"/>
    </source>
</evidence>
<accession>A0ABN1G7J4</accession>
<organism evidence="3 4">
    <name type="scientific">Sporichthya brevicatena</name>
    <dbReference type="NCBI Taxonomy" id="171442"/>
    <lineage>
        <taxon>Bacteria</taxon>
        <taxon>Bacillati</taxon>
        <taxon>Actinomycetota</taxon>
        <taxon>Actinomycetes</taxon>
        <taxon>Sporichthyales</taxon>
        <taxon>Sporichthyaceae</taxon>
        <taxon>Sporichthya</taxon>
    </lineage>
</organism>
<reference evidence="3 4" key="1">
    <citation type="journal article" date="2019" name="Int. J. Syst. Evol. Microbiol.">
        <title>The Global Catalogue of Microorganisms (GCM) 10K type strain sequencing project: providing services to taxonomists for standard genome sequencing and annotation.</title>
        <authorList>
            <consortium name="The Broad Institute Genomics Platform"/>
            <consortium name="The Broad Institute Genome Sequencing Center for Infectious Disease"/>
            <person name="Wu L."/>
            <person name="Ma J."/>
        </authorList>
    </citation>
    <scope>NUCLEOTIDE SEQUENCE [LARGE SCALE GENOMIC DNA]</scope>
    <source>
        <strain evidence="3 4">JCM 10671</strain>
    </source>
</reference>
<protein>
    <submittedName>
        <fullName evidence="3">Endonuclease/exonuclease/phosphatase family protein</fullName>
    </submittedName>
</protein>
<dbReference type="InterPro" id="IPR005135">
    <property type="entry name" value="Endo/exonuclease/phosphatase"/>
</dbReference>
<keyword evidence="3" id="KW-0540">Nuclease</keyword>
<keyword evidence="3" id="KW-0255">Endonuclease</keyword>